<feature type="transmembrane region" description="Helical" evidence="2">
    <location>
        <begin position="291"/>
        <end position="312"/>
    </location>
</feature>
<dbReference type="InterPro" id="IPR013320">
    <property type="entry name" value="ConA-like_dom_sf"/>
</dbReference>
<feature type="transmembrane region" description="Helical" evidence="2">
    <location>
        <begin position="877"/>
        <end position="898"/>
    </location>
</feature>
<feature type="transmembrane region" description="Helical" evidence="2">
    <location>
        <begin position="128"/>
        <end position="149"/>
    </location>
</feature>
<dbReference type="Gramene" id="KJB17263">
    <property type="protein sequence ID" value="KJB17263"/>
    <property type="gene ID" value="B456_003G153800"/>
</dbReference>
<feature type="transmembrane region" description="Helical" evidence="2">
    <location>
        <begin position="684"/>
        <end position="703"/>
    </location>
</feature>
<keyword evidence="2" id="KW-1133">Transmembrane helix</keyword>
<dbReference type="GO" id="GO:0008017">
    <property type="term" value="F:microtubule binding"/>
    <property type="evidence" value="ECO:0007669"/>
    <property type="project" value="InterPro"/>
</dbReference>
<organism evidence="3 4">
    <name type="scientific">Gossypium raimondii</name>
    <name type="common">Peruvian cotton</name>
    <name type="synonym">Gossypium klotzschianum subsp. raimondii</name>
    <dbReference type="NCBI Taxonomy" id="29730"/>
    <lineage>
        <taxon>Eukaryota</taxon>
        <taxon>Viridiplantae</taxon>
        <taxon>Streptophyta</taxon>
        <taxon>Embryophyta</taxon>
        <taxon>Tracheophyta</taxon>
        <taxon>Spermatophyta</taxon>
        <taxon>Magnoliopsida</taxon>
        <taxon>eudicotyledons</taxon>
        <taxon>Gunneridae</taxon>
        <taxon>Pentapetalae</taxon>
        <taxon>rosids</taxon>
        <taxon>malvids</taxon>
        <taxon>Malvales</taxon>
        <taxon>Malvaceae</taxon>
        <taxon>Malvoideae</taxon>
        <taxon>Gossypium</taxon>
    </lineage>
</organism>
<feature type="transmembrane region" description="Helical" evidence="2">
    <location>
        <begin position="1072"/>
        <end position="1093"/>
    </location>
</feature>
<feature type="transmembrane region" description="Helical" evidence="2">
    <location>
        <begin position="161"/>
        <end position="183"/>
    </location>
</feature>
<dbReference type="Proteomes" id="UP000032304">
    <property type="component" value="Chromosome 3"/>
</dbReference>
<feature type="transmembrane region" description="Helical" evidence="2">
    <location>
        <begin position="56"/>
        <end position="87"/>
    </location>
</feature>
<feature type="transmembrane region" description="Helical" evidence="2">
    <location>
        <begin position="939"/>
        <end position="959"/>
    </location>
</feature>
<feature type="transmembrane region" description="Helical" evidence="2">
    <location>
        <begin position="261"/>
        <end position="284"/>
    </location>
</feature>
<feature type="transmembrane region" description="Helical" evidence="2">
    <location>
        <begin position="809"/>
        <end position="832"/>
    </location>
</feature>
<feature type="transmembrane region" description="Helical" evidence="2">
    <location>
        <begin position="615"/>
        <end position="633"/>
    </location>
</feature>
<feature type="region of interest" description="Disordered" evidence="1">
    <location>
        <begin position="460"/>
        <end position="482"/>
    </location>
</feature>
<gene>
    <name evidence="3" type="ORF">B456_003G153800</name>
</gene>
<feature type="transmembrane region" description="Helical" evidence="2">
    <location>
        <begin position="759"/>
        <end position="780"/>
    </location>
</feature>
<evidence type="ECO:0000256" key="1">
    <source>
        <dbReference type="SAM" id="MobiDB-lite"/>
    </source>
</evidence>
<dbReference type="FunFam" id="2.60.120.200:FF:000165">
    <property type="entry name" value="Calpain-type cysteine protease DEK1"/>
    <property type="match status" value="1"/>
</dbReference>
<feature type="transmembrane region" description="Helical" evidence="2">
    <location>
        <begin position="971"/>
        <end position="991"/>
    </location>
</feature>
<feature type="compositionally biased region" description="Low complexity" evidence="1">
    <location>
        <begin position="367"/>
        <end position="388"/>
    </location>
</feature>
<feature type="transmembrane region" description="Helical" evidence="2">
    <location>
        <begin position="839"/>
        <end position="861"/>
    </location>
</feature>
<feature type="transmembrane region" description="Helical" evidence="2">
    <location>
        <begin position="910"/>
        <end position="933"/>
    </location>
</feature>
<evidence type="ECO:0000313" key="3">
    <source>
        <dbReference type="EMBL" id="KJB17263.1"/>
    </source>
</evidence>
<dbReference type="InterPro" id="IPR044833">
    <property type="entry name" value="WDL5/6"/>
</dbReference>
<evidence type="ECO:0000313" key="4">
    <source>
        <dbReference type="Proteomes" id="UP000032304"/>
    </source>
</evidence>
<dbReference type="PANTHER" id="PTHR31358">
    <property type="entry name" value="PROTEIN WVD2-LIKE 4"/>
    <property type="match status" value="1"/>
</dbReference>
<dbReference type="EMBL" id="CM001742">
    <property type="protein sequence ID" value="KJB17263.1"/>
    <property type="molecule type" value="Genomic_DNA"/>
</dbReference>
<feature type="transmembrane region" description="Helical" evidence="2">
    <location>
        <begin position="6"/>
        <end position="31"/>
    </location>
</feature>
<evidence type="ECO:0008006" key="5">
    <source>
        <dbReference type="Google" id="ProtNLM"/>
    </source>
</evidence>
<feature type="transmembrane region" description="Helical" evidence="2">
    <location>
        <begin position="93"/>
        <end position="116"/>
    </location>
</feature>
<keyword evidence="4" id="KW-1185">Reference proteome</keyword>
<evidence type="ECO:0000256" key="2">
    <source>
        <dbReference type="SAM" id="Phobius"/>
    </source>
</evidence>
<reference evidence="3 4" key="1">
    <citation type="journal article" date="2012" name="Nature">
        <title>Repeated polyploidization of Gossypium genomes and the evolution of spinnable cotton fibres.</title>
        <authorList>
            <person name="Paterson A.H."/>
            <person name="Wendel J.F."/>
            <person name="Gundlach H."/>
            <person name="Guo H."/>
            <person name="Jenkins J."/>
            <person name="Jin D."/>
            <person name="Llewellyn D."/>
            <person name="Showmaker K.C."/>
            <person name="Shu S."/>
            <person name="Udall J."/>
            <person name="Yoo M.J."/>
            <person name="Byers R."/>
            <person name="Chen W."/>
            <person name="Doron-Faigenboim A."/>
            <person name="Duke M.V."/>
            <person name="Gong L."/>
            <person name="Grimwood J."/>
            <person name="Grover C."/>
            <person name="Grupp K."/>
            <person name="Hu G."/>
            <person name="Lee T.H."/>
            <person name="Li J."/>
            <person name="Lin L."/>
            <person name="Liu T."/>
            <person name="Marler B.S."/>
            <person name="Page J.T."/>
            <person name="Roberts A.W."/>
            <person name="Romanel E."/>
            <person name="Sanders W.S."/>
            <person name="Szadkowski E."/>
            <person name="Tan X."/>
            <person name="Tang H."/>
            <person name="Xu C."/>
            <person name="Wang J."/>
            <person name="Wang Z."/>
            <person name="Zhang D."/>
            <person name="Zhang L."/>
            <person name="Ashrafi H."/>
            <person name="Bedon F."/>
            <person name="Bowers J.E."/>
            <person name="Brubaker C.L."/>
            <person name="Chee P.W."/>
            <person name="Das S."/>
            <person name="Gingle A.R."/>
            <person name="Haigler C.H."/>
            <person name="Harker D."/>
            <person name="Hoffmann L.V."/>
            <person name="Hovav R."/>
            <person name="Jones D.C."/>
            <person name="Lemke C."/>
            <person name="Mansoor S."/>
            <person name="ur Rahman M."/>
            <person name="Rainville L.N."/>
            <person name="Rambani A."/>
            <person name="Reddy U.K."/>
            <person name="Rong J.K."/>
            <person name="Saranga Y."/>
            <person name="Scheffler B.E."/>
            <person name="Scheffler J.A."/>
            <person name="Stelly D.M."/>
            <person name="Triplett B.A."/>
            <person name="Van Deynze A."/>
            <person name="Vaslin M.F."/>
            <person name="Waghmare V.N."/>
            <person name="Walford S.A."/>
            <person name="Wright R.J."/>
            <person name="Zaki E.A."/>
            <person name="Zhang T."/>
            <person name="Dennis E.S."/>
            <person name="Mayer K.F."/>
            <person name="Peterson D.G."/>
            <person name="Rokhsar D.S."/>
            <person name="Wang X."/>
            <person name="Schmutz J."/>
        </authorList>
    </citation>
    <scope>NUCLEOTIDE SEQUENCE [LARGE SCALE GENOMIC DNA]</scope>
</reference>
<sequence>MEGDGVALACLISGILFAVLGLASFSILWAVNWRPWRIYSWIFARKWPSILQGPQLGMLCALLSLVAWAIVLSPVVVLIMWGCWLIIILGRDIVGLAVIMAGIALLLAFYSIMLWWRTRWQSSRAVAFLLLLAVALLCAYELCAVYVTAGSSASERYSPSGFFFGVSAIALAINMLFICRMVFNGNGLDVDEYVRRAYKFAYSDSIEMGPVSCLPEPPDPNELYPREFSRASHLGLLYLGSLVVLIVYSILYGLTAKDAHWLGAITSAAVIILDWNMGACLYGFQLLKSRVVALFVAGTTRVFLICFGVHYWYLGHCISYAVVASVLLGAAVSRHFSATNPLAARRDALQSTVIRLREGFRRKEQNSSSSSSDGCGSSVKRSSSVEGGHSTNIIEGSSQSMVQCSDANNWNSLGYIQEGINSDKSVDSGRPSLAMHNSSHHSVVQENEVGTLEKNIDPNSSLMVCSSGGHDSQGCESSTSTSANQQMLDLNLALALQERLSDPRITSMLKRRARHGDRELTSLLQDKGLDPNFAMMLKEKSLDPTILALLQRSSLDADRDHRDNTDVTIVDSNSVDNAMPNQISLSEELRLQGLEKWLKLSRLVLHHIASTPERAWVLFSFVFIIETIIVAVFRPKTIKIINATHQQFEFGFAVLLLSPVVCSIMAFIRSLQGEETPLTPKPRRYGFVAWLLSTSVGLLLSFLSKSSVLLGLSLTVPLIVACLSVAIPIWIRNGYQFWVPQVQCAGFAGNHRHSGTKEVVVLTLCITVFAGSVLALGAIVSVKPLDDLRYKGLTGEQNNFTSPYASSAYLGWAMASAVALAVTGVLPIVSWFATYRFSLSSAICVSIFSVVLVAFCGASYLKIVKSRDDQVPTAGDFLAAFLPLVCIPALLSLCSGLLKWKDDGWKLSRGVYVFVTIGLLLLLAAISAVIVVIKPWTIGAAFLLLLLLIVLAIGVIHHWASNNFYLTRTQMFLVCFLAFLLGLAAFFVGWFQDKPFIGASVGYFSFLFLLAGRALTVLLSPPIVVYSPRVLPVYVYDAHADCGKNVSAAFLVLYGIALATEGWGVVASLTIYPPYAGAAVSAVTLVVAFGFAVSRPCLTLKMMEDAVHFLSKDTVVQAISRSATKTRNALSGTYSAPQRSASSAALLVGDPAATLDKGGNFVLPRDDVMKLRDRLRNEELVAGSFFHRMRYHRGFRREPTNDVDYRREMCAHARILALEEAIDTEWVYMWDKFGGYLLLLLGLTAKAERVQDEVRLSLFLDSIGFSDLSAKKIKKWMPEDRRQFEIIQESYIREKEMEEEILMQRREEEGRGKERRKALLEKEERKWKEIEASLISSIPNAGSREAAAMAAAVRAVGGDSVLEDSFARERVSSIARRIRTAQLARRAVQTGLSGAVCILDDEPTTSGRHCGQIDPSMCQSQKVSFSVAVMIQPESGPVCLLGTEFQKKVCWEILVAGSEQGIEAGQVGLRLITKGDRQTTVAKEWSISATSIADGRWHTVTMTIDADIGEATCYLDGGFDGYQTSLPLFVGTSIWEQGTEVWVGVRPPIDMDAFGRSDSEGAESKMHIMDVFLWGRCLNEDEVASLHTSICSTEFNLIDFPEDNWHWADSPPRVDEWDSDPADVDLYDRDDVDWDGQYSSGRKRRSEREGFVVHVDSFARRYRKPRIETQEEINQRMLSVELAVKEALSARGEMHFTDNEFPPNDQSLFIDPRNPPSKLQVFSSLIHWCSLLLFSLLLLSPCLCFLT</sequence>
<feature type="transmembrane region" description="Helical" evidence="2">
    <location>
        <begin position="318"/>
        <end position="336"/>
    </location>
</feature>
<proteinExistence type="predicted"/>
<keyword evidence="2" id="KW-0812">Transmembrane</keyword>
<name>A0A0D2NTL6_GOSRA</name>
<feature type="transmembrane region" description="Helical" evidence="2">
    <location>
        <begin position="653"/>
        <end position="672"/>
    </location>
</feature>
<feature type="transmembrane region" description="Helical" evidence="2">
    <location>
        <begin position="1003"/>
        <end position="1025"/>
    </location>
</feature>
<feature type="region of interest" description="Disordered" evidence="1">
    <location>
        <begin position="422"/>
        <end position="445"/>
    </location>
</feature>
<feature type="transmembrane region" description="Helical" evidence="2">
    <location>
        <begin position="1725"/>
        <end position="1746"/>
    </location>
</feature>
<keyword evidence="2" id="KW-0472">Membrane</keyword>
<dbReference type="PANTHER" id="PTHR31358:SF44">
    <property type="entry name" value="ASPARTATE CARBAMOYLTRANSFERASE, CHLOROPLASTIC"/>
    <property type="match status" value="1"/>
</dbReference>
<feature type="transmembrane region" description="Helical" evidence="2">
    <location>
        <begin position="709"/>
        <end position="731"/>
    </location>
</feature>
<dbReference type="Gene3D" id="2.60.120.200">
    <property type="match status" value="1"/>
</dbReference>
<dbReference type="SUPFAM" id="SSF49899">
    <property type="entry name" value="Concanavalin A-like lectins/glucanases"/>
    <property type="match status" value="1"/>
</dbReference>
<feature type="compositionally biased region" description="Polar residues" evidence="1">
    <location>
        <begin position="435"/>
        <end position="445"/>
    </location>
</feature>
<feature type="transmembrane region" description="Helical" evidence="2">
    <location>
        <begin position="1046"/>
        <end position="1066"/>
    </location>
</feature>
<feature type="transmembrane region" description="Helical" evidence="2">
    <location>
        <begin position="236"/>
        <end position="255"/>
    </location>
</feature>
<protein>
    <recommendedName>
        <fullName evidence="5">Calpain catalytic domain-containing protein</fullName>
    </recommendedName>
</protein>
<feature type="region of interest" description="Disordered" evidence="1">
    <location>
        <begin position="361"/>
        <end position="393"/>
    </location>
</feature>
<accession>A0A0D2NTL6</accession>